<protein>
    <recommendedName>
        <fullName evidence="3">Tc1-like transposase DDE domain-containing protein</fullName>
    </recommendedName>
</protein>
<evidence type="ECO:0000313" key="1">
    <source>
        <dbReference type="EMBL" id="PSJ79706.1"/>
    </source>
</evidence>
<dbReference type="Proteomes" id="UP000241868">
    <property type="component" value="Unassembled WGS sequence"/>
</dbReference>
<comment type="caution">
    <text evidence="1">The sequence shown here is derived from an EMBL/GenBank/DDBJ whole genome shotgun (WGS) entry which is preliminary data.</text>
</comment>
<sequence>MNHRQANEAERAHFLEQLQGCQQENRPIVYLDESGFNRMVTGLMPVHLKAGHVMAHTTGSLKTKPMLQAIHNGKLLTVGLYGCSTNSDIFHHRVGALLLPELPQNSAAVTDNAAFHKKSEVVQNPVSA</sequence>
<keyword evidence="2" id="KW-1185">Reference proteome</keyword>
<dbReference type="OrthoDB" id="593891at2"/>
<dbReference type="AlphaFoldDB" id="A0A2P7TYA8"/>
<gene>
    <name evidence="1" type="ORF">C7N83_10585</name>
</gene>
<organism evidence="1 2">
    <name type="scientific">Neisseria iguanae</name>
    <dbReference type="NCBI Taxonomy" id="90242"/>
    <lineage>
        <taxon>Bacteria</taxon>
        <taxon>Pseudomonadati</taxon>
        <taxon>Pseudomonadota</taxon>
        <taxon>Betaproteobacteria</taxon>
        <taxon>Neisseriales</taxon>
        <taxon>Neisseriaceae</taxon>
        <taxon>Neisseria</taxon>
    </lineage>
</organism>
<name>A0A2P7TYA8_9NEIS</name>
<dbReference type="EMBL" id="PXYY01000079">
    <property type="protein sequence ID" value="PSJ79706.1"/>
    <property type="molecule type" value="Genomic_DNA"/>
</dbReference>
<evidence type="ECO:0008006" key="3">
    <source>
        <dbReference type="Google" id="ProtNLM"/>
    </source>
</evidence>
<reference evidence="1 2" key="1">
    <citation type="submission" date="2018-03" db="EMBL/GenBank/DDBJ databases">
        <title>Neisseria weixii sp. nov., isolated from the intestinal contents of Tibetan Plateau pika (Ochotona curzoniae) in Yushu, Qinghai Province, China.</title>
        <authorList>
            <person name="Gui Z."/>
        </authorList>
    </citation>
    <scope>NUCLEOTIDE SEQUENCE [LARGE SCALE GENOMIC DNA]</scope>
    <source>
        <strain evidence="1 2">ATCC 51483</strain>
    </source>
</reference>
<dbReference type="RefSeq" id="WP_106742569.1">
    <property type="nucleotide sequence ID" value="NZ_PXYY01000079.1"/>
</dbReference>
<evidence type="ECO:0000313" key="2">
    <source>
        <dbReference type="Proteomes" id="UP000241868"/>
    </source>
</evidence>
<proteinExistence type="predicted"/>
<accession>A0A2P7TYA8</accession>